<reference evidence="1" key="1">
    <citation type="submission" date="2021-03" db="EMBL/GenBank/DDBJ databases">
        <title>Evolutionary priming and transition to the ectomycorrhizal habit in an iconic lineage of mushroom-forming fungi: is preadaptation a requirement?</title>
        <authorList>
            <consortium name="DOE Joint Genome Institute"/>
            <person name="Looney B.P."/>
            <person name="Miyauchi S."/>
            <person name="Morin E."/>
            <person name="Drula E."/>
            <person name="Courty P.E."/>
            <person name="Chicoki N."/>
            <person name="Fauchery L."/>
            <person name="Kohler A."/>
            <person name="Kuo A."/>
            <person name="LaButti K."/>
            <person name="Pangilinan J."/>
            <person name="Lipzen A."/>
            <person name="Riley R."/>
            <person name="Andreopoulos W."/>
            <person name="He G."/>
            <person name="Johnson J."/>
            <person name="Barry K.W."/>
            <person name="Grigoriev I.V."/>
            <person name="Nagy L."/>
            <person name="Hibbett D."/>
            <person name="Henrissat B."/>
            <person name="Matheny P.B."/>
            <person name="Labbe J."/>
            <person name="Martin A.F."/>
        </authorList>
    </citation>
    <scope>NUCLEOTIDE SEQUENCE</scope>
    <source>
        <strain evidence="1">BPL698</strain>
    </source>
</reference>
<evidence type="ECO:0000313" key="2">
    <source>
        <dbReference type="Proteomes" id="UP001207468"/>
    </source>
</evidence>
<keyword evidence="2" id="KW-1185">Reference proteome</keyword>
<gene>
    <name evidence="1" type="ORF">F5148DRAFT_1151481</name>
</gene>
<dbReference type="EMBL" id="JAGFNK010000251">
    <property type="protein sequence ID" value="KAI9455412.1"/>
    <property type="molecule type" value="Genomic_DNA"/>
</dbReference>
<evidence type="ECO:0000313" key="1">
    <source>
        <dbReference type="EMBL" id="KAI9455412.1"/>
    </source>
</evidence>
<dbReference type="Proteomes" id="UP001207468">
    <property type="component" value="Unassembled WGS sequence"/>
</dbReference>
<proteinExistence type="predicted"/>
<accession>A0ACC0U1Q2</accession>
<sequence>MTEAGEKSFRNSITLQSEVGSDIRGHDNAHRAEVENSLSEFSLEDEVLKPFFVVVPNFGWRGKGAIYRCGCNGRLIHDVRLDSKAKPTYLGVVIEDKIQKRLGELIVGEPSGNSAPRCSDLAVLWRLHAPTRDPPLQRRHHRTARFETGSSR</sequence>
<comment type="caution">
    <text evidence="1">The sequence shown here is derived from an EMBL/GenBank/DDBJ whole genome shotgun (WGS) entry which is preliminary data.</text>
</comment>
<protein>
    <submittedName>
        <fullName evidence="1">Uncharacterized protein</fullName>
    </submittedName>
</protein>
<name>A0ACC0U1Q2_9AGAM</name>
<organism evidence="1 2">
    <name type="scientific">Russula earlei</name>
    <dbReference type="NCBI Taxonomy" id="71964"/>
    <lineage>
        <taxon>Eukaryota</taxon>
        <taxon>Fungi</taxon>
        <taxon>Dikarya</taxon>
        <taxon>Basidiomycota</taxon>
        <taxon>Agaricomycotina</taxon>
        <taxon>Agaricomycetes</taxon>
        <taxon>Russulales</taxon>
        <taxon>Russulaceae</taxon>
        <taxon>Russula</taxon>
    </lineage>
</organism>